<dbReference type="GO" id="GO:0000172">
    <property type="term" value="C:ribonuclease MRP complex"/>
    <property type="evidence" value="ECO:0007669"/>
    <property type="project" value="InterPro"/>
</dbReference>
<proteinExistence type="predicted"/>
<dbReference type="AlphaFoldDB" id="A0A1X7R2V2"/>
<keyword evidence="3" id="KW-0539">Nucleus</keyword>
<name>A0A1X7R2V2_9SACH</name>
<dbReference type="GO" id="GO:0000294">
    <property type="term" value="P:nuclear-transcribed mRNA catabolic process, RNase MRP-dependent"/>
    <property type="evidence" value="ECO:0007669"/>
    <property type="project" value="TreeGrafter"/>
</dbReference>
<dbReference type="STRING" id="1789683.A0A1X7R2V2"/>
<dbReference type="Pfam" id="PF12328">
    <property type="entry name" value="Rpp20"/>
    <property type="match status" value="1"/>
</dbReference>
<keyword evidence="2" id="KW-0819">tRNA processing</keyword>
<comment type="subcellular location">
    <subcellularLocation>
        <location evidence="1">Nucleus</location>
    </subcellularLocation>
</comment>
<dbReference type="GO" id="GO:0005655">
    <property type="term" value="C:nucleolar ribonuclease P complex"/>
    <property type="evidence" value="ECO:0007669"/>
    <property type="project" value="InterPro"/>
</dbReference>
<dbReference type="InterPro" id="IPR020241">
    <property type="entry name" value="RNase_P/MRP_Pop7_fungi"/>
</dbReference>
<evidence type="ECO:0000313" key="5">
    <source>
        <dbReference type="Proteomes" id="UP000196158"/>
    </source>
</evidence>
<dbReference type="GO" id="GO:0006364">
    <property type="term" value="P:rRNA processing"/>
    <property type="evidence" value="ECO:0007669"/>
    <property type="project" value="TreeGrafter"/>
</dbReference>
<dbReference type="InterPro" id="IPR036882">
    <property type="entry name" value="Alba-like_dom_sf"/>
</dbReference>
<accession>A0A1X7R2V2</accession>
<evidence type="ECO:0000256" key="2">
    <source>
        <dbReference type="ARBA" id="ARBA00022694"/>
    </source>
</evidence>
<gene>
    <name evidence="4" type="ORF">KASA_0O01254G</name>
</gene>
<sequence length="143" mass="16267">MGVIRKITKQEKNAKITVKHPTLKQATHNDIKTTIYIKSSTPFVSGIKRINKFLNDLHKRKKDPQFQCIVLLGMGKATEKTMALGSYFAEEKGKRLEIRTKSVDVIDEYIAEGDDNNSVVDDRDKETSLKKRSLSGIEIKIYP</sequence>
<dbReference type="GO" id="GO:0004526">
    <property type="term" value="F:ribonuclease P activity"/>
    <property type="evidence" value="ECO:0007669"/>
    <property type="project" value="TreeGrafter"/>
</dbReference>
<keyword evidence="5" id="KW-1185">Reference proteome</keyword>
<reference evidence="4 5" key="1">
    <citation type="submission" date="2017-04" db="EMBL/GenBank/DDBJ databases">
        <authorList>
            <person name="Afonso C.L."/>
            <person name="Miller P.J."/>
            <person name="Scott M.A."/>
            <person name="Spackman E."/>
            <person name="Goraichik I."/>
            <person name="Dimitrov K.M."/>
            <person name="Suarez D.L."/>
            <person name="Swayne D.E."/>
        </authorList>
    </citation>
    <scope>NUCLEOTIDE SEQUENCE [LARGE SCALE GENOMIC DNA]</scope>
</reference>
<dbReference type="EMBL" id="FXLY01000004">
    <property type="protein sequence ID" value="SMN19576.1"/>
    <property type="molecule type" value="Genomic_DNA"/>
</dbReference>
<evidence type="ECO:0000256" key="3">
    <source>
        <dbReference type="ARBA" id="ARBA00023242"/>
    </source>
</evidence>
<dbReference type="GO" id="GO:0034965">
    <property type="term" value="P:intronic box C/D snoRNA processing"/>
    <property type="evidence" value="ECO:0007669"/>
    <property type="project" value="TreeGrafter"/>
</dbReference>
<evidence type="ECO:0000256" key="1">
    <source>
        <dbReference type="ARBA" id="ARBA00004123"/>
    </source>
</evidence>
<dbReference type="Proteomes" id="UP000196158">
    <property type="component" value="Unassembled WGS sequence"/>
</dbReference>
<dbReference type="PANTHER" id="PTHR28256">
    <property type="entry name" value="RIBONUCLEASES P/MRP PROTEIN SUBUNIT POP7"/>
    <property type="match status" value="1"/>
</dbReference>
<dbReference type="PANTHER" id="PTHR28256:SF1">
    <property type="entry name" value="RIBONUCLEASES P_MRP PROTEIN SUBUNIT POP7"/>
    <property type="match status" value="1"/>
</dbReference>
<organism evidence="4 5">
    <name type="scientific">Maudiozyma saulgeensis</name>
    <dbReference type="NCBI Taxonomy" id="1789683"/>
    <lineage>
        <taxon>Eukaryota</taxon>
        <taxon>Fungi</taxon>
        <taxon>Dikarya</taxon>
        <taxon>Ascomycota</taxon>
        <taxon>Saccharomycotina</taxon>
        <taxon>Saccharomycetes</taxon>
        <taxon>Saccharomycetales</taxon>
        <taxon>Saccharomycetaceae</taxon>
        <taxon>Maudiozyma</taxon>
    </lineage>
</organism>
<dbReference type="OrthoDB" id="5416589at2759"/>
<dbReference type="GO" id="GO:0000171">
    <property type="term" value="F:ribonuclease MRP activity"/>
    <property type="evidence" value="ECO:0007669"/>
    <property type="project" value="TreeGrafter"/>
</dbReference>
<dbReference type="InterPro" id="IPR014612">
    <property type="entry name" value="Pop7/Rpp20"/>
</dbReference>
<dbReference type="Gene3D" id="3.30.110.20">
    <property type="entry name" value="Alba-like domain"/>
    <property type="match status" value="1"/>
</dbReference>
<protein>
    <submittedName>
        <fullName evidence="4">Similar to Saccharomyces cerevisiae YBR167C POP7 Subunit of both RNase MRP and nuclear RNase P</fullName>
    </submittedName>
</protein>
<evidence type="ECO:0000313" key="4">
    <source>
        <dbReference type="EMBL" id="SMN19576.1"/>
    </source>
</evidence>
<dbReference type="GO" id="GO:0001682">
    <property type="term" value="P:tRNA 5'-leader removal"/>
    <property type="evidence" value="ECO:0007669"/>
    <property type="project" value="InterPro"/>
</dbReference>
<dbReference type="GO" id="GO:0003723">
    <property type="term" value="F:RNA binding"/>
    <property type="evidence" value="ECO:0007669"/>
    <property type="project" value="TreeGrafter"/>
</dbReference>